<dbReference type="EMBL" id="JUFZ01000026">
    <property type="protein sequence ID" value="KIC10826.1"/>
    <property type="molecule type" value="Genomic_DNA"/>
</dbReference>
<dbReference type="Proteomes" id="UP000031390">
    <property type="component" value="Unassembled WGS sequence"/>
</dbReference>
<proteinExistence type="predicted"/>
<reference evidence="1 2" key="1">
    <citation type="submission" date="2014-12" db="EMBL/GenBank/DDBJ databases">
        <title>Genome sequence of Morococcus cerebrosus.</title>
        <authorList>
            <person name="Shin S.-K."/>
            <person name="Yi H."/>
        </authorList>
    </citation>
    <scope>NUCLEOTIDE SEQUENCE [LARGE SCALE GENOMIC DNA]</scope>
    <source>
        <strain evidence="1 2">CIP 81.93</strain>
    </source>
</reference>
<protein>
    <submittedName>
        <fullName evidence="1">Uncharacterized protein</fullName>
    </submittedName>
</protein>
<dbReference type="AlphaFoldDB" id="A0A0C1GZI5"/>
<organism evidence="1 2">
    <name type="scientific">Morococcus cerebrosus</name>
    <dbReference type="NCBI Taxonomy" id="1056807"/>
    <lineage>
        <taxon>Bacteria</taxon>
        <taxon>Pseudomonadati</taxon>
        <taxon>Pseudomonadota</taxon>
        <taxon>Betaproteobacteria</taxon>
        <taxon>Neisseriales</taxon>
        <taxon>Neisseriaceae</taxon>
        <taxon>Morococcus</taxon>
    </lineage>
</organism>
<sequence length="41" mass="4949">MGDRWRHSDKLMRSYKGRLKVGREYSDDLLKFEDVNWASMA</sequence>
<name>A0A0C1GZI5_9NEIS</name>
<gene>
    <name evidence="1" type="ORF">MCC93_06460</name>
</gene>
<comment type="caution">
    <text evidence="1">The sequence shown here is derived from an EMBL/GenBank/DDBJ whole genome shotgun (WGS) entry which is preliminary data.</text>
</comment>
<evidence type="ECO:0000313" key="1">
    <source>
        <dbReference type="EMBL" id="KIC10826.1"/>
    </source>
</evidence>
<accession>A0A0C1GZI5</accession>
<evidence type="ECO:0000313" key="2">
    <source>
        <dbReference type="Proteomes" id="UP000031390"/>
    </source>
</evidence>